<gene>
    <name evidence="1" type="ORF">EUGRSUZ_G03182</name>
</gene>
<reference evidence="1" key="1">
    <citation type="submission" date="2013-07" db="EMBL/GenBank/DDBJ databases">
        <title>The genome of Eucalyptus grandis.</title>
        <authorList>
            <person name="Schmutz J."/>
            <person name="Hayes R."/>
            <person name="Myburg A."/>
            <person name="Tuskan G."/>
            <person name="Grattapaglia D."/>
            <person name="Rokhsar D.S."/>
        </authorList>
    </citation>
    <scope>NUCLEOTIDE SEQUENCE</scope>
    <source>
        <tissue evidence="1">Leaf extractions</tissue>
    </source>
</reference>
<dbReference type="EMBL" id="KK198759">
    <property type="protein sequence ID" value="KCW65836.1"/>
    <property type="molecule type" value="Genomic_DNA"/>
</dbReference>
<dbReference type="AlphaFoldDB" id="A0A059BIX4"/>
<dbReference type="Gramene" id="KCW65836">
    <property type="protein sequence ID" value="KCW65836"/>
    <property type="gene ID" value="EUGRSUZ_G03182"/>
</dbReference>
<evidence type="ECO:0000313" key="1">
    <source>
        <dbReference type="EMBL" id="KCW65836.1"/>
    </source>
</evidence>
<dbReference type="InParanoid" id="A0A059BIX4"/>
<proteinExistence type="predicted"/>
<sequence>MLLVYYGTFQENDRLAARKRRLPNLTETGKAGKKRDRFVERVCENRDERRQKYQSEVWTWKEGRLWESKSPCVSFSLFYKFRVERTGVPNCERMM</sequence>
<protein>
    <submittedName>
        <fullName evidence="1">Uncharacterized protein</fullName>
    </submittedName>
</protein>
<name>A0A059BIX4_EUCGR</name>
<organism evidence="1">
    <name type="scientific">Eucalyptus grandis</name>
    <name type="common">Flooded gum</name>
    <dbReference type="NCBI Taxonomy" id="71139"/>
    <lineage>
        <taxon>Eukaryota</taxon>
        <taxon>Viridiplantae</taxon>
        <taxon>Streptophyta</taxon>
        <taxon>Embryophyta</taxon>
        <taxon>Tracheophyta</taxon>
        <taxon>Spermatophyta</taxon>
        <taxon>Magnoliopsida</taxon>
        <taxon>eudicotyledons</taxon>
        <taxon>Gunneridae</taxon>
        <taxon>Pentapetalae</taxon>
        <taxon>rosids</taxon>
        <taxon>malvids</taxon>
        <taxon>Myrtales</taxon>
        <taxon>Myrtaceae</taxon>
        <taxon>Myrtoideae</taxon>
        <taxon>Eucalypteae</taxon>
        <taxon>Eucalyptus</taxon>
    </lineage>
</organism>
<accession>A0A059BIX4</accession>